<accession>A0A0S4WCP4</accession>
<dbReference type="AlphaFoldDB" id="A0A0S4WCP4"/>
<organism evidence="1">
    <name type="scientific">Ralstonia solanacearum</name>
    <name type="common">Pseudomonas solanacearum</name>
    <dbReference type="NCBI Taxonomy" id="305"/>
    <lineage>
        <taxon>Bacteria</taxon>
        <taxon>Pseudomonadati</taxon>
        <taxon>Pseudomonadota</taxon>
        <taxon>Betaproteobacteria</taxon>
        <taxon>Burkholderiales</taxon>
        <taxon>Burkholderiaceae</taxon>
        <taxon>Ralstonia</taxon>
        <taxon>Ralstonia solanacearum species complex</taxon>
    </lineage>
</organism>
<sequence length="110" mass="12224">MNPRRVHELMRKHFPAVDEAVRIWINVADREGLREASLLSLLDEYIPTEPVLVAVHRKVGAALPKAEAIRLIREHLGQGIIRVSDRAFVGFVVVAVNGAATGWRASLPDK</sequence>
<name>A0A0S4WCP4_RALSL</name>
<protein>
    <submittedName>
        <fullName evidence="1">Hypothethical protein</fullName>
    </submittedName>
</protein>
<dbReference type="EMBL" id="LN899827">
    <property type="protein sequence ID" value="CUV44239.1"/>
    <property type="molecule type" value="Genomic_DNA"/>
</dbReference>
<reference evidence="1" key="1">
    <citation type="submission" date="2015-10" db="EMBL/GenBank/DDBJ databases">
        <authorList>
            <person name="Gilbert D.G."/>
        </authorList>
    </citation>
    <scope>NUCLEOTIDE SEQUENCE</scope>
    <source>
        <strain evidence="1">Phyl III-seqv23</strain>
    </source>
</reference>
<proteinExistence type="predicted"/>
<evidence type="ECO:0000313" key="1">
    <source>
        <dbReference type="EMBL" id="CUV44239.1"/>
    </source>
</evidence>
<gene>
    <name evidence="1" type="ORF">TO10_v1_140033</name>
</gene>